<dbReference type="OrthoDB" id="10564968at2759"/>
<dbReference type="EMBL" id="ML743602">
    <property type="protein sequence ID" value="KAE8134557.1"/>
    <property type="molecule type" value="Genomic_DNA"/>
</dbReference>
<dbReference type="Proteomes" id="UP000325672">
    <property type="component" value="Unassembled WGS sequence"/>
</dbReference>
<organism evidence="1 2">
    <name type="scientific">Aspergillus pseudotamarii</name>
    <dbReference type="NCBI Taxonomy" id="132259"/>
    <lineage>
        <taxon>Eukaryota</taxon>
        <taxon>Fungi</taxon>
        <taxon>Dikarya</taxon>
        <taxon>Ascomycota</taxon>
        <taxon>Pezizomycotina</taxon>
        <taxon>Eurotiomycetes</taxon>
        <taxon>Eurotiomycetidae</taxon>
        <taxon>Eurotiales</taxon>
        <taxon>Aspergillaceae</taxon>
        <taxon>Aspergillus</taxon>
        <taxon>Aspergillus subgen. Circumdati</taxon>
    </lineage>
</organism>
<gene>
    <name evidence="1" type="ORF">BDV38DRAFT_285675</name>
</gene>
<protein>
    <submittedName>
        <fullName evidence="1">Uncharacterized protein</fullName>
    </submittedName>
</protein>
<proteinExistence type="predicted"/>
<name>A0A5N6SKY7_ASPPS</name>
<sequence>MRLQWLGSYRDDQPVKAPEIKARKFGLLCQLLDLVSHPYGHTIHARKIHDHEDASGGKDVARTRTTPYLTLTGLMAQSHCLQMLLERIELTTYLLGYEENAADGENMPTQWMCGGANLTTPTPSRSQSHSDKENRLAYLCRLQTDKIYQQVRYRLVTKFLTISP</sequence>
<evidence type="ECO:0000313" key="2">
    <source>
        <dbReference type="Proteomes" id="UP000325672"/>
    </source>
</evidence>
<dbReference type="AlphaFoldDB" id="A0A5N6SKY7"/>
<reference evidence="1 2" key="1">
    <citation type="submission" date="2019-04" db="EMBL/GenBank/DDBJ databases">
        <title>Friends and foes A comparative genomics study of 23 Aspergillus species from section Flavi.</title>
        <authorList>
            <consortium name="DOE Joint Genome Institute"/>
            <person name="Kjaerbolling I."/>
            <person name="Vesth T."/>
            <person name="Frisvad J.C."/>
            <person name="Nybo J.L."/>
            <person name="Theobald S."/>
            <person name="Kildgaard S."/>
            <person name="Isbrandt T."/>
            <person name="Kuo A."/>
            <person name="Sato A."/>
            <person name="Lyhne E.K."/>
            <person name="Kogle M.E."/>
            <person name="Wiebenga A."/>
            <person name="Kun R.S."/>
            <person name="Lubbers R.J."/>
            <person name="Makela M.R."/>
            <person name="Barry K."/>
            <person name="Chovatia M."/>
            <person name="Clum A."/>
            <person name="Daum C."/>
            <person name="Haridas S."/>
            <person name="He G."/>
            <person name="LaButti K."/>
            <person name="Lipzen A."/>
            <person name="Mondo S."/>
            <person name="Riley R."/>
            <person name="Salamov A."/>
            <person name="Simmons B.A."/>
            <person name="Magnuson J.K."/>
            <person name="Henrissat B."/>
            <person name="Mortensen U.H."/>
            <person name="Larsen T.O."/>
            <person name="Devries R.P."/>
            <person name="Grigoriev I.V."/>
            <person name="Machida M."/>
            <person name="Baker S.E."/>
            <person name="Andersen M.R."/>
        </authorList>
    </citation>
    <scope>NUCLEOTIDE SEQUENCE [LARGE SCALE GENOMIC DNA]</scope>
    <source>
        <strain evidence="1 2">CBS 117625</strain>
    </source>
</reference>
<dbReference type="GeneID" id="43644746"/>
<dbReference type="RefSeq" id="XP_031910620.1">
    <property type="nucleotide sequence ID" value="XM_032060536.1"/>
</dbReference>
<keyword evidence="2" id="KW-1185">Reference proteome</keyword>
<accession>A0A5N6SKY7</accession>
<evidence type="ECO:0000313" key="1">
    <source>
        <dbReference type="EMBL" id="KAE8134557.1"/>
    </source>
</evidence>